<comment type="caution">
    <text evidence="1">The sequence shown here is derived from an EMBL/GenBank/DDBJ whole genome shotgun (WGS) entry which is preliminary data.</text>
</comment>
<keyword evidence="2" id="KW-1185">Reference proteome</keyword>
<dbReference type="EMBL" id="CM023481">
    <property type="protein sequence ID" value="KAH6945901.1"/>
    <property type="molecule type" value="Genomic_DNA"/>
</dbReference>
<evidence type="ECO:0000313" key="1">
    <source>
        <dbReference type="EMBL" id="KAH6945901.1"/>
    </source>
</evidence>
<accession>A0ACB7TFF0</accession>
<evidence type="ECO:0000313" key="2">
    <source>
        <dbReference type="Proteomes" id="UP000821845"/>
    </source>
</evidence>
<gene>
    <name evidence="1" type="ORF">HPB50_010555</name>
</gene>
<name>A0ACB7TFF0_HYAAI</name>
<dbReference type="Proteomes" id="UP000821845">
    <property type="component" value="Chromosome 1"/>
</dbReference>
<organism evidence="1 2">
    <name type="scientific">Hyalomma asiaticum</name>
    <name type="common">Tick</name>
    <dbReference type="NCBI Taxonomy" id="266040"/>
    <lineage>
        <taxon>Eukaryota</taxon>
        <taxon>Metazoa</taxon>
        <taxon>Ecdysozoa</taxon>
        <taxon>Arthropoda</taxon>
        <taxon>Chelicerata</taxon>
        <taxon>Arachnida</taxon>
        <taxon>Acari</taxon>
        <taxon>Parasitiformes</taxon>
        <taxon>Ixodida</taxon>
        <taxon>Ixodoidea</taxon>
        <taxon>Ixodidae</taxon>
        <taxon>Hyalomminae</taxon>
        <taxon>Hyalomma</taxon>
    </lineage>
</organism>
<reference evidence="1" key="1">
    <citation type="submission" date="2020-05" db="EMBL/GenBank/DDBJ databases">
        <title>Large-scale comparative analyses of tick genomes elucidate their genetic diversity and vector capacities.</title>
        <authorList>
            <person name="Jia N."/>
            <person name="Wang J."/>
            <person name="Shi W."/>
            <person name="Du L."/>
            <person name="Sun Y."/>
            <person name="Zhan W."/>
            <person name="Jiang J."/>
            <person name="Wang Q."/>
            <person name="Zhang B."/>
            <person name="Ji P."/>
            <person name="Sakyi L.B."/>
            <person name="Cui X."/>
            <person name="Yuan T."/>
            <person name="Jiang B."/>
            <person name="Yang W."/>
            <person name="Lam T.T.-Y."/>
            <person name="Chang Q."/>
            <person name="Ding S."/>
            <person name="Wang X."/>
            <person name="Zhu J."/>
            <person name="Ruan X."/>
            <person name="Zhao L."/>
            <person name="Wei J."/>
            <person name="Que T."/>
            <person name="Du C."/>
            <person name="Cheng J."/>
            <person name="Dai P."/>
            <person name="Han X."/>
            <person name="Huang E."/>
            <person name="Gao Y."/>
            <person name="Liu J."/>
            <person name="Shao H."/>
            <person name="Ye R."/>
            <person name="Li L."/>
            <person name="Wei W."/>
            <person name="Wang X."/>
            <person name="Wang C."/>
            <person name="Yang T."/>
            <person name="Huo Q."/>
            <person name="Li W."/>
            <person name="Guo W."/>
            <person name="Chen H."/>
            <person name="Zhou L."/>
            <person name="Ni X."/>
            <person name="Tian J."/>
            <person name="Zhou Y."/>
            <person name="Sheng Y."/>
            <person name="Liu T."/>
            <person name="Pan Y."/>
            <person name="Xia L."/>
            <person name="Li J."/>
            <person name="Zhao F."/>
            <person name="Cao W."/>
        </authorList>
    </citation>
    <scope>NUCLEOTIDE SEQUENCE</scope>
    <source>
        <strain evidence="1">Hyas-2018</strain>
    </source>
</reference>
<sequence length="202" mass="22342">MVARNCGAATGVEHERRCDFDVDDGLHDYDFDVHDGRYAKISSVDARCITADLTKHHYVVSGLSPPTANEIRDFVLQPLVEKAYATLKETLIRRVTTPNRSDYSNCFATQTSATVLPVSCCGACIYCRRNNTVHGALFRELFLQKLPSNVRWVVAASEQKVLPLVAELADQLMAIATPTSVAAMRAQQVKTNFSECVKIFLG</sequence>
<proteinExistence type="predicted"/>
<protein>
    <submittedName>
        <fullName evidence="1">Uncharacterized protein</fullName>
    </submittedName>
</protein>